<proteinExistence type="predicted"/>
<dbReference type="RefSeq" id="WP_111343775.1">
    <property type="nucleotide sequence ID" value="NZ_QLII01000001.1"/>
</dbReference>
<keyword evidence="2" id="KW-1185">Reference proteome</keyword>
<dbReference type="Proteomes" id="UP000249016">
    <property type="component" value="Unassembled WGS sequence"/>
</dbReference>
<sequence>MIKILLLSIIQGFCLSVKPTGATPYLEKPLQVNDIVYIHAPNGLTLRKTGAKDGTKVALVPFNGASLTVVSPPEPGVQYVAETIGGFAVKGGWVNVKTSEGLEGYLFEGYLSRYKPLNVNKLEGNVATMDGFYRTISPLKSKRTTLPSINGSTERYQYVYADGTRFEEQQFPGGGTQILDLPAEKFTLQEALVLFRTAWFGKEKTTGTYDTAKQRLTIIAEGGYTQLTIQPKGNRLVLRFETAD</sequence>
<evidence type="ECO:0000313" key="2">
    <source>
        <dbReference type="Proteomes" id="UP000249016"/>
    </source>
</evidence>
<evidence type="ECO:0000313" key="1">
    <source>
        <dbReference type="EMBL" id="RAI75401.1"/>
    </source>
</evidence>
<organism evidence="1 2">
    <name type="scientific">Spirosoma telluris</name>
    <dbReference type="NCBI Taxonomy" id="2183553"/>
    <lineage>
        <taxon>Bacteria</taxon>
        <taxon>Pseudomonadati</taxon>
        <taxon>Bacteroidota</taxon>
        <taxon>Cytophagia</taxon>
        <taxon>Cytophagales</taxon>
        <taxon>Cytophagaceae</taxon>
        <taxon>Spirosoma</taxon>
    </lineage>
</organism>
<dbReference type="EMBL" id="QLII01000001">
    <property type="protein sequence ID" value="RAI75401.1"/>
    <property type="molecule type" value="Genomic_DNA"/>
</dbReference>
<dbReference type="OrthoDB" id="944473at2"/>
<reference evidence="1 2" key="1">
    <citation type="submission" date="2018-06" db="EMBL/GenBank/DDBJ databases">
        <title>Spirosoma sp. HMF3257 Genome sequencing and assembly.</title>
        <authorList>
            <person name="Kang H."/>
            <person name="Cha I."/>
            <person name="Kim H."/>
            <person name="Kang J."/>
            <person name="Joh K."/>
        </authorList>
    </citation>
    <scope>NUCLEOTIDE SEQUENCE [LARGE SCALE GENOMIC DNA]</scope>
    <source>
        <strain evidence="1 2">HMF3257</strain>
    </source>
</reference>
<gene>
    <name evidence="1" type="ORF">HMF3257_16690</name>
</gene>
<accession>A0A327NJ20</accession>
<dbReference type="AlphaFoldDB" id="A0A327NJ20"/>
<evidence type="ECO:0008006" key="3">
    <source>
        <dbReference type="Google" id="ProtNLM"/>
    </source>
</evidence>
<name>A0A327NJ20_9BACT</name>
<protein>
    <recommendedName>
        <fullName evidence="3">SH3 domain-containing protein</fullName>
    </recommendedName>
</protein>
<comment type="caution">
    <text evidence="1">The sequence shown here is derived from an EMBL/GenBank/DDBJ whole genome shotgun (WGS) entry which is preliminary data.</text>
</comment>